<keyword evidence="5 10" id="KW-0418">Kinase</keyword>
<dbReference type="InterPro" id="IPR017441">
    <property type="entry name" value="Protein_kinase_ATP_BS"/>
</dbReference>
<keyword evidence="11" id="KW-1185">Reference proteome</keyword>
<feature type="region of interest" description="Disordered" evidence="8">
    <location>
        <begin position="517"/>
        <end position="566"/>
    </location>
</feature>
<evidence type="ECO:0000256" key="2">
    <source>
        <dbReference type="ARBA" id="ARBA00022527"/>
    </source>
</evidence>
<evidence type="ECO:0000313" key="10">
    <source>
        <dbReference type="EMBL" id="MBO3733890.1"/>
    </source>
</evidence>
<dbReference type="InterPro" id="IPR000719">
    <property type="entry name" value="Prot_kinase_dom"/>
</dbReference>
<keyword evidence="2" id="KW-0723">Serine/threonine-protein kinase</keyword>
<feature type="compositionally biased region" description="Low complexity" evidence="8">
    <location>
        <begin position="520"/>
        <end position="529"/>
    </location>
</feature>
<feature type="compositionally biased region" description="Acidic residues" evidence="8">
    <location>
        <begin position="535"/>
        <end position="546"/>
    </location>
</feature>
<dbReference type="RefSeq" id="WP_208496902.1">
    <property type="nucleotide sequence ID" value="NZ_JAGFNP010000007.1"/>
</dbReference>
<keyword evidence="4 7" id="KW-0547">Nucleotide-binding</keyword>
<dbReference type="PROSITE" id="PS00107">
    <property type="entry name" value="PROTEIN_KINASE_ATP"/>
    <property type="match status" value="1"/>
</dbReference>
<evidence type="ECO:0000256" key="5">
    <source>
        <dbReference type="ARBA" id="ARBA00022777"/>
    </source>
</evidence>
<dbReference type="InterPro" id="IPR011009">
    <property type="entry name" value="Kinase-like_dom_sf"/>
</dbReference>
<accession>A0ABS3U535</accession>
<feature type="compositionally biased region" description="Gly residues" evidence="8">
    <location>
        <begin position="46"/>
        <end position="62"/>
    </location>
</feature>
<name>A0ABS3U535_9ACTN</name>
<dbReference type="Gene3D" id="3.30.200.20">
    <property type="entry name" value="Phosphorylase Kinase, domain 1"/>
    <property type="match status" value="1"/>
</dbReference>
<protein>
    <recommendedName>
        <fullName evidence="1">non-specific serine/threonine protein kinase</fullName>
        <ecNumber evidence="1">2.7.11.1</ecNumber>
    </recommendedName>
</protein>
<sequence>MTYSSDYGRGGPGAYEDPRPDAVPSPRYSPGPEASHGFSGSSYGDELGGGDPHPSFGAGGWRGAATGSDPYRGQGREQPGHGPSEPGYGRSNPNYGQSNPGFGQSNPNYGQSNPGFNRDAYGGDSYGDSSHRNSSSYGNYGNLGQSFAVGGQDPRGAGPSPSGNRAGPGDLVAERYRLVDLVGKGGNGSVWRAHDIVLRREVALKEVFLPPDLPAPERVQLIDRSRREAQIAAALSHPSIIRIFDVVEHMGLPWIVMELLQARSLAEILTQDGPLAPRVAAKIGLALVGALQAAHDAGIVHRDIKPGNVLISTDGRCVLSDFGAAQQHQVSGGTTPGKVLGSAHYIAPERAVGQPAEPASDVFSLGVTLYAAVEGRPPFDRGDAVSTMRAVVQEPPESPRHAGPLTPLIGGMLAKDPQQRAPLPQVRQELQALLAGPLGTGGIPQQSPPFRQGPQGYQEGSPPHTGGRPQVRERDPEPDEPAGNVWKSTSVIAVCVLLVLVLGWGAYKFLFGDTGGGEEPGASESSEGEPSGDGGESEGGEQEEGPAFETAAHDGDGFTANYPADWDAGQGDEDYVTYYNPEDDTQWVRFYFGSDNGADGTEDYLGDYWDGLPDGMEDLDQVRLEDVSFADMDGSVLEYTGTNLDDGADRHSIWALVDAGDGTTFGVFVSGDADAWDLSQQVYDEAVASFQTG</sequence>
<dbReference type="Gene3D" id="1.10.510.10">
    <property type="entry name" value="Transferase(Phosphotransferase) domain 1"/>
    <property type="match status" value="1"/>
</dbReference>
<feature type="binding site" evidence="7">
    <location>
        <position position="205"/>
    </location>
    <ligand>
        <name>ATP</name>
        <dbReference type="ChEBI" id="CHEBI:30616"/>
    </ligand>
</feature>
<feature type="compositionally biased region" description="Polar residues" evidence="8">
    <location>
        <begin position="132"/>
        <end position="145"/>
    </location>
</feature>
<evidence type="ECO:0000256" key="3">
    <source>
        <dbReference type="ARBA" id="ARBA00022679"/>
    </source>
</evidence>
<evidence type="ECO:0000259" key="9">
    <source>
        <dbReference type="PROSITE" id="PS50011"/>
    </source>
</evidence>
<dbReference type="Proteomes" id="UP000681341">
    <property type="component" value="Unassembled WGS sequence"/>
</dbReference>
<keyword evidence="3" id="KW-0808">Transferase</keyword>
<dbReference type="GO" id="GO:0016301">
    <property type="term" value="F:kinase activity"/>
    <property type="evidence" value="ECO:0007669"/>
    <property type="project" value="UniProtKB-KW"/>
</dbReference>
<evidence type="ECO:0000256" key="6">
    <source>
        <dbReference type="ARBA" id="ARBA00022840"/>
    </source>
</evidence>
<feature type="region of interest" description="Disordered" evidence="8">
    <location>
        <begin position="392"/>
        <end position="412"/>
    </location>
</feature>
<evidence type="ECO:0000256" key="7">
    <source>
        <dbReference type="PROSITE-ProRule" id="PRU10141"/>
    </source>
</evidence>
<feature type="domain" description="Protein kinase" evidence="9">
    <location>
        <begin position="176"/>
        <end position="434"/>
    </location>
</feature>
<dbReference type="InterPro" id="IPR008271">
    <property type="entry name" value="Ser/Thr_kinase_AS"/>
</dbReference>
<evidence type="ECO:0000256" key="1">
    <source>
        <dbReference type="ARBA" id="ARBA00012513"/>
    </source>
</evidence>
<dbReference type="PANTHER" id="PTHR43289:SF6">
    <property type="entry name" value="SERINE_THREONINE-PROTEIN KINASE NEKL-3"/>
    <property type="match status" value="1"/>
</dbReference>
<dbReference type="EC" id="2.7.11.1" evidence="1"/>
<dbReference type="EMBL" id="JAGFNP010000007">
    <property type="protein sequence ID" value="MBO3733890.1"/>
    <property type="molecule type" value="Genomic_DNA"/>
</dbReference>
<keyword evidence="6 7" id="KW-0067">ATP-binding</keyword>
<dbReference type="SUPFAM" id="SSF56112">
    <property type="entry name" value="Protein kinase-like (PK-like)"/>
    <property type="match status" value="1"/>
</dbReference>
<dbReference type="SMART" id="SM00220">
    <property type="entry name" value="S_TKc"/>
    <property type="match status" value="1"/>
</dbReference>
<reference evidence="10 11" key="1">
    <citation type="submission" date="2021-03" db="EMBL/GenBank/DDBJ databases">
        <title>Glycomyces sp. nov., a novel actinomycete isolated from soil.</title>
        <authorList>
            <person name="Yang X."/>
            <person name="Xu X."/>
        </authorList>
    </citation>
    <scope>NUCLEOTIDE SEQUENCE [LARGE SCALE GENOMIC DNA]</scope>
    <source>
        <strain evidence="10 11">NEAU-S30</strain>
    </source>
</reference>
<gene>
    <name evidence="10" type="ORF">J5V16_13770</name>
</gene>
<proteinExistence type="predicted"/>
<feature type="region of interest" description="Disordered" evidence="8">
    <location>
        <begin position="1"/>
        <end position="169"/>
    </location>
</feature>
<organism evidence="10 11">
    <name type="scientific">Glycomyces niveus</name>
    <dbReference type="NCBI Taxonomy" id="2820287"/>
    <lineage>
        <taxon>Bacteria</taxon>
        <taxon>Bacillati</taxon>
        <taxon>Actinomycetota</taxon>
        <taxon>Actinomycetes</taxon>
        <taxon>Glycomycetales</taxon>
        <taxon>Glycomycetaceae</taxon>
        <taxon>Glycomyces</taxon>
    </lineage>
</organism>
<feature type="region of interest" description="Disordered" evidence="8">
    <location>
        <begin position="436"/>
        <end position="484"/>
    </location>
</feature>
<evidence type="ECO:0000256" key="4">
    <source>
        <dbReference type="ARBA" id="ARBA00022741"/>
    </source>
</evidence>
<feature type="compositionally biased region" description="Polar residues" evidence="8">
    <location>
        <begin position="91"/>
        <end position="115"/>
    </location>
</feature>
<dbReference type="PANTHER" id="PTHR43289">
    <property type="entry name" value="MITOGEN-ACTIVATED PROTEIN KINASE KINASE KINASE 20-RELATED"/>
    <property type="match status" value="1"/>
</dbReference>
<evidence type="ECO:0000313" key="11">
    <source>
        <dbReference type="Proteomes" id="UP000681341"/>
    </source>
</evidence>
<dbReference type="PROSITE" id="PS50011">
    <property type="entry name" value="PROTEIN_KINASE_DOM"/>
    <property type="match status" value="1"/>
</dbReference>
<evidence type="ECO:0000256" key="8">
    <source>
        <dbReference type="SAM" id="MobiDB-lite"/>
    </source>
</evidence>
<comment type="caution">
    <text evidence="10">The sequence shown here is derived from an EMBL/GenBank/DDBJ whole genome shotgun (WGS) entry which is preliminary data.</text>
</comment>
<dbReference type="PROSITE" id="PS00108">
    <property type="entry name" value="PROTEIN_KINASE_ST"/>
    <property type="match status" value="1"/>
</dbReference>
<dbReference type="CDD" id="cd14014">
    <property type="entry name" value="STKc_PknB_like"/>
    <property type="match status" value="1"/>
</dbReference>
<dbReference type="Pfam" id="PF00069">
    <property type="entry name" value="Pkinase"/>
    <property type="match status" value="1"/>
</dbReference>